<evidence type="ECO:0000313" key="3">
    <source>
        <dbReference type="EMBL" id="KAK9941589.1"/>
    </source>
</evidence>
<dbReference type="FunFam" id="1.10.510.10:FF:000284">
    <property type="entry name" value="Putative receptor-like serine/threonine-protein kinase"/>
    <property type="match status" value="1"/>
</dbReference>
<dbReference type="PROSITE" id="PS00108">
    <property type="entry name" value="PROTEIN_KINASE_ST"/>
    <property type="match status" value="1"/>
</dbReference>
<dbReference type="GO" id="GO:0004672">
    <property type="term" value="F:protein kinase activity"/>
    <property type="evidence" value="ECO:0007669"/>
    <property type="project" value="InterPro"/>
</dbReference>
<dbReference type="InterPro" id="IPR046958">
    <property type="entry name" value="RBK1/2/STUNTED"/>
</dbReference>
<dbReference type="InterPro" id="IPR008271">
    <property type="entry name" value="Ser/Thr_kinase_AS"/>
</dbReference>
<dbReference type="PROSITE" id="PS50011">
    <property type="entry name" value="PROTEIN_KINASE_DOM"/>
    <property type="match status" value="1"/>
</dbReference>
<evidence type="ECO:0000313" key="4">
    <source>
        <dbReference type="Proteomes" id="UP001457282"/>
    </source>
</evidence>
<dbReference type="PANTHER" id="PTHR47987">
    <property type="entry name" value="OS08G0249100 PROTEIN"/>
    <property type="match status" value="1"/>
</dbReference>
<dbReference type="GO" id="GO:0005524">
    <property type="term" value="F:ATP binding"/>
    <property type="evidence" value="ECO:0007669"/>
    <property type="project" value="InterPro"/>
</dbReference>
<feature type="compositionally biased region" description="Polar residues" evidence="1">
    <location>
        <begin position="14"/>
        <end position="25"/>
    </location>
</feature>
<dbReference type="SUPFAM" id="SSF56112">
    <property type="entry name" value="Protein kinase-like (PK-like)"/>
    <property type="match status" value="1"/>
</dbReference>
<dbReference type="InterPro" id="IPR011009">
    <property type="entry name" value="Kinase-like_dom_sf"/>
</dbReference>
<organism evidence="3 4">
    <name type="scientific">Rubus argutus</name>
    <name type="common">Southern blackberry</name>
    <dbReference type="NCBI Taxonomy" id="59490"/>
    <lineage>
        <taxon>Eukaryota</taxon>
        <taxon>Viridiplantae</taxon>
        <taxon>Streptophyta</taxon>
        <taxon>Embryophyta</taxon>
        <taxon>Tracheophyta</taxon>
        <taxon>Spermatophyta</taxon>
        <taxon>Magnoliopsida</taxon>
        <taxon>eudicotyledons</taxon>
        <taxon>Gunneridae</taxon>
        <taxon>Pentapetalae</taxon>
        <taxon>rosids</taxon>
        <taxon>fabids</taxon>
        <taxon>Rosales</taxon>
        <taxon>Rosaceae</taxon>
        <taxon>Rosoideae</taxon>
        <taxon>Rosoideae incertae sedis</taxon>
        <taxon>Rubus</taxon>
    </lineage>
</organism>
<dbReference type="AlphaFoldDB" id="A0AAW1XY47"/>
<gene>
    <name evidence="3" type="ORF">M0R45_007291</name>
</gene>
<sequence>MSVVQWVMNLPDRSPQQSPQCSITKETPFEGGNKTSSSALDELPKELKSLLKTNRCRWFSHEVLKTSTSNFSSENLIGKGGCNLVFQGTLSDGKKVAVKLMKLSKATWKDFAHEVDIISSLKHEHIMPLLGFCFEENVLISVYDFSPKGSLEENLHGKTKGKSVLSWEVRFNVAVGIAEALNYMHNECSPPVIHRDVKSSNILLTKEFKPQLSDFGLALWGPTTTSFLTECDVVGTFGYLAPEYFMYGKISDKIDVYAFGVVLLELLSGKKPIGSETDKEQESLVMWAKPKLESGDVQDILDPNFDGKCDEIQVLRMVHSAKLCITRSASLRPKMSEIVKLLKGDSF</sequence>
<dbReference type="Pfam" id="PF00069">
    <property type="entry name" value="Pkinase"/>
    <property type="match status" value="1"/>
</dbReference>
<keyword evidence="4" id="KW-1185">Reference proteome</keyword>
<dbReference type="Proteomes" id="UP001457282">
    <property type="component" value="Unassembled WGS sequence"/>
</dbReference>
<reference evidence="3 4" key="1">
    <citation type="journal article" date="2023" name="G3 (Bethesda)">
        <title>A chromosome-length genome assembly and annotation of blackberry (Rubus argutus, cv. 'Hillquist').</title>
        <authorList>
            <person name="Bruna T."/>
            <person name="Aryal R."/>
            <person name="Dudchenko O."/>
            <person name="Sargent D.J."/>
            <person name="Mead D."/>
            <person name="Buti M."/>
            <person name="Cavallini A."/>
            <person name="Hytonen T."/>
            <person name="Andres J."/>
            <person name="Pham M."/>
            <person name="Weisz D."/>
            <person name="Mascagni F."/>
            <person name="Usai G."/>
            <person name="Natali L."/>
            <person name="Bassil N."/>
            <person name="Fernandez G.E."/>
            <person name="Lomsadze A."/>
            <person name="Armour M."/>
            <person name="Olukolu B."/>
            <person name="Poorten T."/>
            <person name="Britton C."/>
            <person name="Davik J."/>
            <person name="Ashrafi H."/>
            <person name="Aiden E.L."/>
            <person name="Borodovsky M."/>
            <person name="Worthington M."/>
        </authorList>
    </citation>
    <scope>NUCLEOTIDE SEQUENCE [LARGE SCALE GENOMIC DNA]</scope>
    <source>
        <strain evidence="3">PI 553951</strain>
    </source>
</reference>
<name>A0AAW1XY47_RUBAR</name>
<dbReference type="FunFam" id="3.30.200.20:FF:000268">
    <property type="entry name" value="probable receptor-like serine/threonine-protein kinase At5g57670"/>
    <property type="match status" value="1"/>
</dbReference>
<evidence type="ECO:0000259" key="2">
    <source>
        <dbReference type="PROSITE" id="PS50011"/>
    </source>
</evidence>
<proteinExistence type="predicted"/>
<evidence type="ECO:0000256" key="1">
    <source>
        <dbReference type="SAM" id="MobiDB-lite"/>
    </source>
</evidence>
<dbReference type="SMART" id="SM00220">
    <property type="entry name" value="S_TKc"/>
    <property type="match status" value="1"/>
</dbReference>
<dbReference type="Gene3D" id="1.10.510.10">
    <property type="entry name" value="Transferase(Phosphotransferase) domain 1"/>
    <property type="match status" value="1"/>
</dbReference>
<dbReference type="InterPro" id="IPR000719">
    <property type="entry name" value="Prot_kinase_dom"/>
</dbReference>
<comment type="caution">
    <text evidence="3">The sequence shown here is derived from an EMBL/GenBank/DDBJ whole genome shotgun (WGS) entry which is preliminary data.</text>
</comment>
<accession>A0AAW1XY47</accession>
<protein>
    <recommendedName>
        <fullName evidence="2">Protein kinase domain-containing protein</fullName>
    </recommendedName>
</protein>
<dbReference type="PIRSF" id="PIRSF000654">
    <property type="entry name" value="Integrin-linked_kinase"/>
    <property type="match status" value="1"/>
</dbReference>
<dbReference type="EMBL" id="JBEDUW010000002">
    <property type="protein sequence ID" value="KAK9941589.1"/>
    <property type="molecule type" value="Genomic_DNA"/>
</dbReference>
<dbReference type="Gene3D" id="3.30.200.20">
    <property type="entry name" value="Phosphorylase Kinase, domain 1"/>
    <property type="match status" value="1"/>
</dbReference>
<dbReference type="PANTHER" id="PTHR47987:SF11">
    <property type="entry name" value="RECEPTOR-LIKE CYTOSOLIC SERINE_THREONINE-PROTEIN KINASE RBK1 ISOFORM X1"/>
    <property type="match status" value="1"/>
</dbReference>
<feature type="domain" description="Protein kinase" evidence="2">
    <location>
        <begin position="71"/>
        <end position="347"/>
    </location>
</feature>
<feature type="region of interest" description="Disordered" evidence="1">
    <location>
        <begin position="8"/>
        <end position="38"/>
    </location>
</feature>